<dbReference type="InterPro" id="IPR017946">
    <property type="entry name" value="PLC-like_Pdiesterase_TIM-brl"/>
</dbReference>
<dbReference type="PROSITE" id="PS51704">
    <property type="entry name" value="GP_PDE"/>
    <property type="match status" value="1"/>
</dbReference>
<organism evidence="2 3">
    <name type="scientific">Phytohabitans aurantiacus</name>
    <dbReference type="NCBI Taxonomy" id="3016789"/>
    <lineage>
        <taxon>Bacteria</taxon>
        <taxon>Bacillati</taxon>
        <taxon>Actinomycetota</taxon>
        <taxon>Actinomycetes</taxon>
        <taxon>Micromonosporales</taxon>
        <taxon>Micromonosporaceae</taxon>
    </lineage>
</organism>
<protein>
    <submittedName>
        <fullName evidence="2">Glycerophosphodiester phosphodiesterase</fullName>
    </submittedName>
</protein>
<sequence>MRSPLTVAHRGYSAIAPENTLAAVEAALRSGAEYVEIDVHSTADGVPVVVHDATVDRTTDGTGEVASLTSGYVTGLDAGAWYSPVYAGQRVPTLDQVLDLLAPSHALLLLEVKGPRTRADVARIVETVMSRGLADRVLLQSFDEQVLHDARELAPELRRALLRDELDPDPVAAAKAVGAVSYNPYIPAVLGRPDVVAELNAAGLGCMVFTVDEPEHWRALTDLGVDAIITNRPAALRGWLSQP</sequence>
<dbReference type="PANTHER" id="PTHR46211">
    <property type="entry name" value="GLYCEROPHOSPHORYL DIESTER PHOSPHODIESTERASE"/>
    <property type="match status" value="1"/>
</dbReference>
<evidence type="ECO:0000313" key="3">
    <source>
        <dbReference type="Proteomes" id="UP001144280"/>
    </source>
</evidence>
<dbReference type="Gene3D" id="3.20.20.190">
    <property type="entry name" value="Phosphatidylinositol (PI) phosphodiesterase"/>
    <property type="match status" value="1"/>
</dbReference>
<gene>
    <name evidence="2" type="ORF">Pa4123_57830</name>
</gene>
<dbReference type="Pfam" id="PF03009">
    <property type="entry name" value="GDPD"/>
    <property type="match status" value="1"/>
</dbReference>
<dbReference type="PROSITE" id="PS50007">
    <property type="entry name" value="PIPLC_X_DOMAIN"/>
    <property type="match status" value="1"/>
</dbReference>
<dbReference type="EMBL" id="BSDI01000032">
    <property type="protein sequence ID" value="GLI00507.1"/>
    <property type="molecule type" value="Genomic_DNA"/>
</dbReference>
<dbReference type="InterPro" id="IPR030395">
    <property type="entry name" value="GP_PDE_dom"/>
</dbReference>
<proteinExistence type="predicted"/>
<dbReference type="SUPFAM" id="SSF51695">
    <property type="entry name" value="PLC-like phosphodiesterases"/>
    <property type="match status" value="1"/>
</dbReference>
<dbReference type="PANTHER" id="PTHR46211:SF1">
    <property type="entry name" value="GLYCEROPHOSPHODIESTER PHOSPHODIESTERASE, CYTOPLASMIC"/>
    <property type="match status" value="1"/>
</dbReference>
<keyword evidence="3" id="KW-1185">Reference proteome</keyword>
<name>A0ABQ5R3Q1_9ACTN</name>
<evidence type="ECO:0000259" key="1">
    <source>
        <dbReference type="PROSITE" id="PS51704"/>
    </source>
</evidence>
<dbReference type="RefSeq" id="WP_281900847.1">
    <property type="nucleotide sequence ID" value="NZ_BSDI01000032.1"/>
</dbReference>
<dbReference type="Proteomes" id="UP001144280">
    <property type="component" value="Unassembled WGS sequence"/>
</dbReference>
<feature type="domain" description="GP-PDE" evidence="1">
    <location>
        <begin position="4"/>
        <end position="240"/>
    </location>
</feature>
<comment type="caution">
    <text evidence="2">The sequence shown here is derived from an EMBL/GenBank/DDBJ whole genome shotgun (WGS) entry which is preliminary data.</text>
</comment>
<reference evidence="2" key="1">
    <citation type="submission" date="2022-12" db="EMBL/GenBank/DDBJ databases">
        <title>New Phytohabitans aurantiacus sp. RD004123 nov., an actinomycete isolated from soil.</title>
        <authorList>
            <person name="Triningsih D.W."/>
            <person name="Harunari E."/>
            <person name="Igarashi Y."/>
        </authorList>
    </citation>
    <scope>NUCLEOTIDE SEQUENCE</scope>
    <source>
        <strain evidence="2">RD004123</strain>
    </source>
</reference>
<accession>A0ABQ5R3Q1</accession>
<evidence type="ECO:0000313" key="2">
    <source>
        <dbReference type="EMBL" id="GLI00507.1"/>
    </source>
</evidence>